<dbReference type="RefSeq" id="WP_378294535.1">
    <property type="nucleotide sequence ID" value="NZ_JBHULE010000022.1"/>
</dbReference>
<dbReference type="InterPro" id="IPR026444">
    <property type="entry name" value="Secre_tail"/>
</dbReference>
<evidence type="ECO:0000259" key="4">
    <source>
        <dbReference type="Pfam" id="PF12768"/>
    </source>
</evidence>
<gene>
    <name evidence="6" type="ORF">ACFSR1_18495</name>
</gene>
<protein>
    <submittedName>
        <fullName evidence="6">PQQ-dependent sugar dehydrogenase</fullName>
    </submittedName>
</protein>
<keyword evidence="7" id="KW-1185">Reference proteome</keyword>
<keyword evidence="1 2" id="KW-0732">Signal</keyword>
<dbReference type="PANTHER" id="PTHR19328">
    <property type="entry name" value="HEDGEHOG-INTERACTING PROTEIN"/>
    <property type="match status" value="1"/>
</dbReference>
<organism evidence="6 7">
    <name type="scientific">Aquimarina rubra</name>
    <dbReference type="NCBI Taxonomy" id="1920033"/>
    <lineage>
        <taxon>Bacteria</taxon>
        <taxon>Pseudomonadati</taxon>
        <taxon>Bacteroidota</taxon>
        <taxon>Flavobacteriia</taxon>
        <taxon>Flavobacteriales</taxon>
        <taxon>Flavobacteriaceae</taxon>
        <taxon>Aquimarina</taxon>
    </lineage>
</organism>
<feature type="domain" description="Rax2-like C-terminal" evidence="4">
    <location>
        <begin position="571"/>
        <end position="716"/>
    </location>
</feature>
<name>A0ABW5LLL9_9FLAO</name>
<evidence type="ECO:0000259" key="3">
    <source>
        <dbReference type="Pfam" id="PF07995"/>
    </source>
</evidence>
<dbReference type="InterPro" id="IPR012938">
    <property type="entry name" value="Glc/Sorbosone_DH"/>
</dbReference>
<evidence type="ECO:0000256" key="2">
    <source>
        <dbReference type="SAM" id="SignalP"/>
    </source>
</evidence>
<dbReference type="EMBL" id="JBHULE010000022">
    <property type="protein sequence ID" value="MFD2564674.1"/>
    <property type="molecule type" value="Genomic_DNA"/>
</dbReference>
<dbReference type="Pfam" id="PF12768">
    <property type="entry name" value="Rax2"/>
    <property type="match status" value="1"/>
</dbReference>
<dbReference type="Gene3D" id="2.120.10.30">
    <property type="entry name" value="TolB, C-terminal domain"/>
    <property type="match status" value="1"/>
</dbReference>
<reference evidence="7" key="1">
    <citation type="journal article" date="2019" name="Int. J. Syst. Evol. Microbiol.">
        <title>The Global Catalogue of Microorganisms (GCM) 10K type strain sequencing project: providing services to taxonomists for standard genome sequencing and annotation.</title>
        <authorList>
            <consortium name="The Broad Institute Genomics Platform"/>
            <consortium name="The Broad Institute Genome Sequencing Center for Infectious Disease"/>
            <person name="Wu L."/>
            <person name="Ma J."/>
        </authorList>
    </citation>
    <scope>NUCLEOTIDE SEQUENCE [LARGE SCALE GENOMIC DNA]</scope>
    <source>
        <strain evidence="7">KCTC 52274</strain>
    </source>
</reference>
<dbReference type="SUPFAM" id="SSF101898">
    <property type="entry name" value="NHL repeat"/>
    <property type="match status" value="1"/>
</dbReference>
<feature type="signal peptide" evidence="2">
    <location>
        <begin position="1"/>
        <end position="21"/>
    </location>
</feature>
<dbReference type="PANTHER" id="PTHR19328:SF75">
    <property type="entry name" value="ALDOSE SUGAR DEHYDROGENASE YLII"/>
    <property type="match status" value="1"/>
</dbReference>
<feature type="domain" description="Secretion system C-terminal sorting" evidence="5">
    <location>
        <begin position="787"/>
        <end position="843"/>
    </location>
</feature>
<dbReference type="InterPro" id="IPR011041">
    <property type="entry name" value="Quinoprot_gluc/sorb_DH_b-prop"/>
</dbReference>
<dbReference type="Proteomes" id="UP001597319">
    <property type="component" value="Unassembled WGS sequence"/>
</dbReference>
<proteinExistence type="predicted"/>
<feature type="chain" id="PRO_5046912825" evidence="2">
    <location>
        <begin position="22"/>
        <end position="847"/>
    </location>
</feature>
<dbReference type="NCBIfam" id="TIGR04183">
    <property type="entry name" value="Por_Secre_tail"/>
    <property type="match status" value="1"/>
</dbReference>
<evidence type="ECO:0000256" key="1">
    <source>
        <dbReference type="ARBA" id="ARBA00022729"/>
    </source>
</evidence>
<dbReference type="InterPro" id="IPR024982">
    <property type="entry name" value="Rax2-like_C"/>
</dbReference>
<sequence length="847" mass="91327">MKTLTTPTVFVLLFFTMFGTAQITYEAAFPNIDFEFPVEIQSPTDGTDRMFIVEQRGRIKVFPRTTNVGTNDIDTFLNITDRVRFRDGQEVGLLGLAFHPDYDTNGYFYTYYTTDSPVPNITVRMVLSRFTVSTTNPNFVDPDSELIIFQFDKNQNNSNHNGGKIAFGPDGYLYISIGDGGGGNDPEGNGQNKNTVFGSILRIDIDLDGNNPVEANPELPNGNYEIPSDNPFPGNVGNGLDEIYAYGIRNTWKFSFDEVTGRLWGADVGQGAFEEVNIIENGKNYGWSRYEANSVANSDVTITEPVVFPVHFYNRNQGDRSITGGYVYRGSEITSLSPDISSKYIFGDYVSGRVWVLDYNPSTGASSSTLLFNTSGEFVSSFGVDKNGELYFSDYGSNAQIYKLVDGTSTPSGTAVNGIGQWDNLNQGIPNGIVQSIVTDTNGDVYHAGTFSQAGTTTANNIAVWNESTGWRTLGTGSNGTINTLKIAPNGNLYAGGAFTEIGGISAKNIAVWNGNNWSALGSGVDGTVAALEIDDSGNIYAGGVFETVNGNTVRNIAFWNGANWSALTDATSGISGTNNEVRSLVLDNDGTLYVGGNFDEAGNTTANRIATWNGTNWGTLGTGTSGFVEAIAVTSTEVFIGGNFSIAGGQTVNRIARWNKNTTTWSSLGNGVNNIVNTLIHDGTNLYVGGAFDTANVDNGNSIIVNNVARWNETDGWNAMGTDTNVGVDIKINSINFASDSDGIDKIFAGGNFSSAGATNANNTAKWVSENVLSIPDTPDQQTVYLYPNPTTGMVQLPDENEWVLTDNSGKIIKKGRSAIFDISEYSVGMYFLKIKDKNTLKIIKR</sequence>
<evidence type="ECO:0000313" key="6">
    <source>
        <dbReference type="EMBL" id="MFD2564674.1"/>
    </source>
</evidence>
<dbReference type="Pfam" id="PF18962">
    <property type="entry name" value="Por_Secre_tail"/>
    <property type="match status" value="1"/>
</dbReference>
<feature type="domain" description="Glucose/Sorbosone dehydrogenase" evidence="3">
    <location>
        <begin position="35"/>
        <end position="402"/>
    </location>
</feature>
<dbReference type="Pfam" id="PF07995">
    <property type="entry name" value="GSDH"/>
    <property type="match status" value="1"/>
</dbReference>
<evidence type="ECO:0000313" key="7">
    <source>
        <dbReference type="Proteomes" id="UP001597319"/>
    </source>
</evidence>
<evidence type="ECO:0000259" key="5">
    <source>
        <dbReference type="Pfam" id="PF18962"/>
    </source>
</evidence>
<dbReference type="SUPFAM" id="SSF50952">
    <property type="entry name" value="Soluble quinoprotein glucose dehydrogenase"/>
    <property type="match status" value="1"/>
</dbReference>
<dbReference type="InterPro" id="IPR011042">
    <property type="entry name" value="6-blade_b-propeller_TolB-like"/>
</dbReference>
<comment type="caution">
    <text evidence="6">The sequence shown here is derived from an EMBL/GenBank/DDBJ whole genome shotgun (WGS) entry which is preliminary data.</text>
</comment>
<accession>A0ABW5LLL9</accession>